<dbReference type="Gene3D" id="3.55.50.30">
    <property type="match status" value="1"/>
</dbReference>
<keyword evidence="1" id="KW-1133">Transmembrane helix</keyword>
<dbReference type="RefSeq" id="WP_036883417.1">
    <property type="nucleotide sequence ID" value="NZ_JRNR01000064.1"/>
</dbReference>
<evidence type="ECO:0000256" key="1">
    <source>
        <dbReference type="SAM" id="Phobius"/>
    </source>
</evidence>
<dbReference type="Gene3D" id="2.60.120.1440">
    <property type="match status" value="1"/>
</dbReference>
<dbReference type="PANTHER" id="PTHR30273">
    <property type="entry name" value="PERIPLASMIC SIGNAL SENSOR AND SIGMA FACTOR ACTIVATOR FECR-RELATED"/>
    <property type="match status" value="1"/>
</dbReference>
<keyword evidence="1" id="KW-0812">Transmembrane</keyword>
<accession>A0A096C203</accession>
<evidence type="ECO:0000313" key="4">
    <source>
        <dbReference type="Proteomes" id="UP000029538"/>
    </source>
</evidence>
<feature type="transmembrane region" description="Helical" evidence="1">
    <location>
        <begin position="86"/>
        <end position="104"/>
    </location>
</feature>
<dbReference type="EMBL" id="JRNR01000064">
    <property type="protein sequence ID" value="KGF49032.1"/>
    <property type="molecule type" value="Genomic_DNA"/>
</dbReference>
<proteinExistence type="predicted"/>
<keyword evidence="1" id="KW-0472">Membrane</keyword>
<dbReference type="AlphaFoldDB" id="A0A096C203"/>
<feature type="domain" description="FecR protein" evidence="2">
    <location>
        <begin position="124"/>
        <end position="204"/>
    </location>
</feature>
<comment type="caution">
    <text evidence="3">The sequence shown here is derived from an EMBL/GenBank/DDBJ whole genome shotgun (WGS) entry which is preliminary data.</text>
</comment>
<organism evidence="3 4">
    <name type="scientific">Prevotella disiens DNF00882</name>
    <dbReference type="NCBI Taxonomy" id="1401075"/>
    <lineage>
        <taxon>Bacteria</taxon>
        <taxon>Pseudomonadati</taxon>
        <taxon>Bacteroidota</taxon>
        <taxon>Bacteroidia</taxon>
        <taxon>Bacteroidales</taxon>
        <taxon>Prevotellaceae</taxon>
        <taxon>Prevotella</taxon>
    </lineage>
</organism>
<sequence>MRNLININEILGKYFVGEELTEAELMELENYKSANNNEFIALKKTMTQTKTATADFNIDIEAAWKKVEDRLQDRQEGAKVVPLRKILSVAASLLLLVGIATFAYQKFFTDNSLHFANNTLKETLVALPDGSHIKLAPNALLDFEEKDGQRIADLKGEAFFDVKHDNKTFIVNAGNLNIKVLGTSFTVNASKEDAETVRVATGRVLVASEKQSVTLTKGEGVTYNNGKLIEEKLNHAIDDKKVFVFENTPLETAIKEIEKEMDVRIEIGDGLKDNSITTKLYIDDPKEAVEELALLCNCKYDMVSPIHFRMHK</sequence>
<dbReference type="InterPro" id="IPR006860">
    <property type="entry name" value="FecR"/>
</dbReference>
<name>A0A096C203_9BACT</name>
<dbReference type="Proteomes" id="UP000029538">
    <property type="component" value="Unassembled WGS sequence"/>
</dbReference>
<gene>
    <name evidence="3" type="ORF">HMPREF0654_06815</name>
</gene>
<evidence type="ECO:0000313" key="3">
    <source>
        <dbReference type="EMBL" id="KGF49032.1"/>
    </source>
</evidence>
<dbReference type="Pfam" id="PF04773">
    <property type="entry name" value="FecR"/>
    <property type="match status" value="1"/>
</dbReference>
<dbReference type="GO" id="GO:0016989">
    <property type="term" value="F:sigma factor antagonist activity"/>
    <property type="evidence" value="ECO:0007669"/>
    <property type="project" value="TreeGrafter"/>
</dbReference>
<dbReference type="InterPro" id="IPR012373">
    <property type="entry name" value="Ferrdict_sens_TM"/>
</dbReference>
<dbReference type="PIRSF" id="PIRSF018266">
    <property type="entry name" value="FecR"/>
    <property type="match status" value="1"/>
</dbReference>
<dbReference type="PANTHER" id="PTHR30273:SF2">
    <property type="entry name" value="PROTEIN FECR"/>
    <property type="match status" value="1"/>
</dbReference>
<evidence type="ECO:0000259" key="2">
    <source>
        <dbReference type="Pfam" id="PF04773"/>
    </source>
</evidence>
<reference evidence="3 4" key="1">
    <citation type="submission" date="2014-07" db="EMBL/GenBank/DDBJ databases">
        <authorList>
            <person name="McCorrison J."/>
            <person name="Sanka R."/>
            <person name="Torralba M."/>
            <person name="Gillis M."/>
            <person name="Haft D.H."/>
            <person name="Methe B."/>
            <person name="Sutton G."/>
            <person name="Nelson K.E."/>
        </authorList>
    </citation>
    <scope>NUCLEOTIDE SEQUENCE [LARGE SCALE GENOMIC DNA]</scope>
    <source>
        <strain evidence="3 4">DNF00882</strain>
    </source>
</reference>
<protein>
    <submittedName>
        <fullName evidence="3">Siderophore-interacting protein</fullName>
    </submittedName>
</protein>